<evidence type="ECO:0000313" key="16">
    <source>
        <dbReference type="Proteomes" id="UP000015453"/>
    </source>
</evidence>
<dbReference type="OrthoDB" id="8062037at2759"/>
<feature type="non-terminal residue" evidence="15">
    <location>
        <position position="150"/>
    </location>
</feature>
<evidence type="ECO:0000256" key="4">
    <source>
        <dbReference type="ARBA" id="ARBA00022679"/>
    </source>
</evidence>
<evidence type="ECO:0000256" key="11">
    <source>
        <dbReference type="ARBA" id="ARBA00023136"/>
    </source>
</evidence>
<dbReference type="FunFam" id="3.30.40.10:FF:000391">
    <property type="entry name" value="E3 ubiquitin protein ligase RIE1"/>
    <property type="match status" value="1"/>
</dbReference>
<dbReference type="Gene3D" id="3.30.40.10">
    <property type="entry name" value="Zinc/RING finger domain, C3HC4 (zinc finger)"/>
    <property type="match status" value="1"/>
</dbReference>
<dbReference type="Pfam" id="PF13639">
    <property type="entry name" value="zf-RING_2"/>
    <property type="match status" value="1"/>
</dbReference>
<dbReference type="PROSITE" id="PS50089">
    <property type="entry name" value="ZF_RING_2"/>
    <property type="match status" value="1"/>
</dbReference>
<dbReference type="GO" id="GO:0008270">
    <property type="term" value="F:zinc ion binding"/>
    <property type="evidence" value="ECO:0007669"/>
    <property type="project" value="UniProtKB-KW"/>
</dbReference>
<reference evidence="15 16" key="1">
    <citation type="journal article" date="2013" name="BMC Genomics">
        <title>The miniature genome of a carnivorous plant Genlisea aurea contains a low number of genes and short non-coding sequences.</title>
        <authorList>
            <person name="Leushkin E.V."/>
            <person name="Sutormin R.A."/>
            <person name="Nabieva E.R."/>
            <person name="Penin A.A."/>
            <person name="Kondrashov A.S."/>
            <person name="Logacheva M.D."/>
        </authorList>
    </citation>
    <scope>NUCLEOTIDE SEQUENCE [LARGE SCALE GENOMIC DNA]</scope>
</reference>
<keyword evidence="16" id="KW-1185">Reference proteome</keyword>
<name>S8CUY0_9LAMI</name>
<evidence type="ECO:0000256" key="7">
    <source>
        <dbReference type="ARBA" id="ARBA00022771"/>
    </source>
</evidence>
<dbReference type="SMART" id="SM00184">
    <property type="entry name" value="RING"/>
    <property type="match status" value="1"/>
</dbReference>
<evidence type="ECO:0000256" key="10">
    <source>
        <dbReference type="ARBA" id="ARBA00022989"/>
    </source>
</evidence>
<comment type="subcellular location">
    <subcellularLocation>
        <location evidence="2">Membrane</location>
        <topology evidence="2">Multi-pass membrane protein</topology>
    </subcellularLocation>
</comment>
<dbReference type="PANTHER" id="PTHR45977:SF11">
    <property type="entry name" value="E3 UBIQUITIN PROTEIN LIGASE RIE1"/>
    <property type="match status" value="1"/>
</dbReference>
<comment type="caution">
    <text evidence="15">The sequence shown here is derived from an EMBL/GenBank/DDBJ whole genome shotgun (WGS) entry which is preliminary data.</text>
</comment>
<comment type="catalytic activity">
    <reaction evidence="1">
        <text>S-ubiquitinyl-[E2 ubiquitin-conjugating enzyme]-L-cysteine + [acceptor protein]-L-lysine = [E2 ubiquitin-conjugating enzyme]-L-cysteine + N(6)-ubiquitinyl-[acceptor protein]-L-lysine.</text>
        <dbReference type="EC" id="2.3.2.27"/>
    </reaction>
</comment>
<evidence type="ECO:0000256" key="2">
    <source>
        <dbReference type="ARBA" id="ARBA00004141"/>
    </source>
</evidence>
<keyword evidence="9" id="KW-0862">Zinc</keyword>
<protein>
    <recommendedName>
        <fullName evidence="3">RING-type E3 ubiquitin transferase</fullName>
        <ecNumber evidence="3">2.3.2.27</ecNumber>
    </recommendedName>
</protein>
<evidence type="ECO:0000256" key="6">
    <source>
        <dbReference type="ARBA" id="ARBA00022723"/>
    </source>
</evidence>
<dbReference type="AlphaFoldDB" id="S8CUY0"/>
<accession>S8CUY0</accession>
<feature type="transmembrane region" description="Helical" evidence="13">
    <location>
        <begin position="12"/>
        <end position="41"/>
    </location>
</feature>
<feature type="domain" description="RING-type" evidence="14">
    <location>
        <begin position="100"/>
        <end position="141"/>
    </location>
</feature>
<evidence type="ECO:0000256" key="13">
    <source>
        <dbReference type="SAM" id="Phobius"/>
    </source>
</evidence>
<evidence type="ECO:0000256" key="5">
    <source>
        <dbReference type="ARBA" id="ARBA00022692"/>
    </source>
</evidence>
<evidence type="ECO:0000256" key="8">
    <source>
        <dbReference type="ARBA" id="ARBA00022786"/>
    </source>
</evidence>
<evidence type="ECO:0000256" key="9">
    <source>
        <dbReference type="ARBA" id="ARBA00022833"/>
    </source>
</evidence>
<evidence type="ECO:0000313" key="15">
    <source>
        <dbReference type="EMBL" id="EPS70600.1"/>
    </source>
</evidence>
<keyword evidence="5 13" id="KW-0812">Transmembrane</keyword>
<evidence type="ECO:0000256" key="3">
    <source>
        <dbReference type="ARBA" id="ARBA00012483"/>
    </source>
</evidence>
<organism evidence="15 16">
    <name type="scientific">Genlisea aurea</name>
    <dbReference type="NCBI Taxonomy" id="192259"/>
    <lineage>
        <taxon>Eukaryota</taxon>
        <taxon>Viridiplantae</taxon>
        <taxon>Streptophyta</taxon>
        <taxon>Embryophyta</taxon>
        <taxon>Tracheophyta</taxon>
        <taxon>Spermatophyta</taxon>
        <taxon>Magnoliopsida</taxon>
        <taxon>eudicotyledons</taxon>
        <taxon>Gunneridae</taxon>
        <taxon>Pentapetalae</taxon>
        <taxon>asterids</taxon>
        <taxon>lamiids</taxon>
        <taxon>Lamiales</taxon>
        <taxon>Lentibulariaceae</taxon>
        <taxon>Genlisea</taxon>
    </lineage>
</organism>
<keyword evidence="7 12" id="KW-0863">Zinc-finger</keyword>
<dbReference type="EC" id="2.3.2.27" evidence="3"/>
<dbReference type="GO" id="GO:0016020">
    <property type="term" value="C:membrane"/>
    <property type="evidence" value="ECO:0007669"/>
    <property type="project" value="UniProtKB-SubCell"/>
</dbReference>
<dbReference type="GO" id="GO:0006511">
    <property type="term" value="P:ubiquitin-dependent protein catabolic process"/>
    <property type="evidence" value="ECO:0007669"/>
    <property type="project" value="TreeGrafter"/>
</dbReference>
<proteinExistence type="predicted"/>
<keyword evidence="6" id="KW-0479">Metal-binding</keyword>
<keyword evidence="10 13" id="KW-1133">Transmembrane helix</keyword>
<dbReference type="PANTHER" id="PTHR45977">
    <property type="entry name" value="TARGET OF ERK KINASE MPK-1"/>
    <property type="match status" value="1"/>
</dbReference>
<sequence>LAVVFLAFDVIFAILCVVLACLIGIALCCCLPCIIAILYAIAGHGGATDADLSILPKYRFQTCEDEEARSGFVAGKMIPLETSTSSAANQRILLPEDAECCICLTPYDDGAELDALPCSHHYHSGCIEKWLRMNATCPLCKFNILKGNGN</sequence>
<dbReference type="SUPFAM" id="SSF57850">
    <property type="entry name" value="RING/U-box"/>
    <property type="match status" value="1"/>
</dbReference>
<dbReference type="InterPro" id="IPR013083">
    <property type="entry name" value="Znf_RING/FYVE/PHD"/>
</dbReference>
<dbReference type="GO" id="GO:0016567">
    <property type="term" value="P:protein ubiquitination"/>
    <property type="evidence" value="ECO:0007669"/>
    <property type="project" value="TreeGrafter"/>
</dbReference>
<dbReference type="InterPro" id="IPR001841">
    <property type="entry name" value="Znf_RING"/>
</dbReference>
<dbReference type="GO" id="GO:0061630">
    <property type="term" value="F:ubiquitin protein ligase activity"/>
    <property type="evidence" value="ECO:0007669"/>
    <property type="project" value="UniProtKB-EC"/>
</dbReference>
<evidence type="ECO:0000259" key="14">
    <source>
        <dbReference type="PROSITE" id="PS50089"/>
    </source>
</evidence>
<dbReference type="Proteomes" id="UP000015453">
    <property type="component" value="Unassembled WGS sequence"/>
</dbReference>
<feature type="non-terminal residue" evidence="15">
    <location>
        <position position="1"/>
    </location>
</feature>
<keyword evidence="11 13" id="KW-0472">Membrane</keyword>
<keyword evidence="8" id="KW-0833">Ubl conjugation pathway</keyword>
<evidence type="ECO:0000256" key="12">
    <source>
        <dbReference type="PROSITE-ProRule" id="PRU00175"/>
    </source>
</evidence>
<keyword evidence="4" id="KW-0808">Transferase</keyword>
<evidence type="ECO:0000256" key="1">
    <source>
        <dbReference type="ARBA" id="ARBA00000900"/>
    </source>
</evidence>
<dbReference type="GO" id="GO:0000325">
    <property type="term" value="C:plant-type vacuole"/>
    <property type="evidence" value="ECO:0007669"/>
    <property type="project" value="TreeGrafter"/>
</dbReference>
<gene>
    <name evidence="15" type="ORF">M569_04161</name>
</gene>
<dbReference type="EMBL" id="AUSU01001623">
    <property type="protein sequence ID" value="EPS70600.1"/>
    <property type="molecule type" value="Genomic_DNA"/>
</dbReference>